<keyword evidence="7" id="KW-0670">Pyruvate</keyword>
<organism evidence="7 8">
    <name type="scientific">Spirosoma taeanense</name>
    <dbReference type="NCBI Taxonomy" id="2735870"/>
    <lineage>
        <taxon>Bacteria</taxon>
        <taxon>Pseudomonadati</taxon>
        <taxon>Bacteroidota</taxon>
        <taxon>Cytophagia</taxon>
        <taxon>Cytophagales</taxon>
        <taxon>Cytophagaceae</taxon>
        <taxon>Spirosoma</taxon>
    </lineage>
</organism>
<dbReference type="Pfam" id="PF00903">
    <property type="entry name" value="Glyoxalase"/>
    <property type="match status" value="1"/>
</dbReference>
<evidence type="ECO:0000256" key="2">
    <source>
        <dbReference type="ARBA" id="ARBA00022723"/>
    </source>
</evidence>
<evidence type="ECO:0000256" key="1">
    <source>
        <dbReference type="ARBA" id="ARBA00005877"/>
    </source>
</evidence>
<gene>
    <name evidence="7" type="primary">hppD</name>
    <name evidence="7" type="ORF">HNV11_19370</name>
</gene>
<keyword evidence="8" id="KW-1185">Reference proteome</keyword>
<feature type="domain" description="VOC" evidence="6">
    <location>
        <begin position="20"/>
        <end position="150"/>
    </location>
</feature>
<dbReference type="CDD" id="cd07250">
    <property type="entry name" value="HPPD_C_like"/>
    <property type="match status" value="1"/>
</dbReference>
<dbReference type="InterPro" id="IPR029068">
    <property type="entry name" value="Glyas_Bleomycin-R_OHBP_Dase"/>
</dbReference>
<dbReference type="GO" id="GO:0006572">
    <property type="term" value="P:L-tyrosine catabolic process"/>
    <property type="evidence" value="ECO:0007669"/>
    <property type="project" value="TreeGrafter"/>
</dbReference>
<reference evidence="7 8" key="1">
    <citation type="submission" date="2020-05" db="EMBL/GenBank/DDBJ databases">
        <title>Genome sequencing of Spirosoma sp. TS118.</title>
        <authorList>
            <person name="Lee J.-H."/>
            <person name="Jeong S."/>
            <person name="Zhao L."/>
            <person name="Jung J.-H."/>
            <person name="Kim M.-K."/>
            <person name="Lim S."/>
        </authorList>
    </citation>
    <scope>NUCLEOTIDE SEQUENCE [LARGE SCALE GENOMIC DNA]</scope>
    <source>
        <strain evidence="7 8">TS118</strain>
    </source>
</reference>
<evidence type="ECO:0000256" key="4">
    <source>
        <dbReference type="ARBA" id="ARBA00023004"/>
    </source>
</evidence>
<protein>
    <submittedName>
        <fullName evidence="7">4-hydroxyphenylpyruvate dioxygenase</fullName>
        <ecNumber evidence="7">1.13.11.27</ecNumber>
    </submittedName>
</protein>
<dbReference type="Pfam" id="PF13669">
    <property type="entry name" value="Glyoxalase_4"/>
    <property type="match status" value="1"/>
</dbReference>
<evidence type="ECO:0000313" key="7">
    <source>
        <dbReference type="EMBL" id="QJW91383.1"/>
    </source>
</evidence>
<dbReference type="PANTHER" id="PTHR11959">
    <property type="entry name" value="4-HYDROXYPHENYLPYRUVATE DIOXYGENASE"/>
    <property type="match status" value="1"/>
</dbReference>
<evidence type="ECO:0000256" key="5">
    <source>
        <dbReference type="PIRSR" id="PIRSR009283-1"/>
    </source>
</evidence>
<dbReference type="KEGG" id="stae:HNV11_19370"/>
<dbReference type="RefSeq" id="WP_171741231.1">
    <property type="nucleotide sequence ID" value="NZ_CP053435.1"/>
</dbReference>
<dbReference type="CDD" id="cd08342">
    <property type="entry name" value="HPPD_N_like"/>
    <property type="match status" value="1"/>
</dbReference>
<name>A0A6M5YDK8_9BACT</name>
<dbReference type="NCBIfam" id="TIGR01263">
    <property type="entry name" value="4HPPD"/>
    <property type="match status" value="1"/>
</dbReference>
<dbReference type="SUPFAM" id="SSF54593">
    <property type="entry name" value="Glyoxalase/Bleomycin resistance protein/Dihydroxybiphenyl dioxygenase"/>
    <property type="match status" value="1"/>
</dbReference>
<dbReference type="PIRSF" id="PIRSF009283">
    <property type="entry name" value="HPP_dOase"/>
    <property type="match status" value="1"/>
</dbReference>
<dbReference type="GO" id="GO:0003868">
    <property type="term" value="F:4-hydroxyphenylpyruvate dioxygenase activity"/>
    <property type="evidence" value="ECO:0007669"/>
    <property type="project" value="UniProtKB-EC"/>
</dbReference>
<dbReference type="InterPro" id="IPR041736">
    <property type="entry name" value="4OHPhenylPyrv_dOase_N"/>
</dbReference>
<keyword evidence="7" id="KW-0223">Dioxygenase</keyword>
<dbReference type="FunFam" id="3.10.180.10:FF:000001">
    <property type="entry name" value="4-hydroxyphenylpyruvate dioxygenase"/>
    <property type="match status" value="1"/>
</dbReference>
<evidence type="ECO:0000256" key="3">
    <source>
        <dbReference type="ARBA" id="ARBA00022737"/>
    </source>
</evidence>
<dbReference type="GO" id="GO:0046872">
    <property type="term" value="F:metal ion binding"/>
    <property type="evidence" value="ECO:0007669"/>
    <property type="project" value="UniProtKB-KW"/>
</dbReference>
<dbReference type="PROSITE" id="PS51819">
    <property type="entry name" value="VOC"/>
    <property type="match status" value="2"/>
</dbReference>
<keyword evidence="7" id="KW-0560">Oxidoreductase</keyword>
<feature type="binding site" evidence="5">
    <location>
        <position position="180"/>
    </location>
    <ligand>
        <name>Fe cation</name>
        <dbReference type="ChEBI" id="CHEBI:24875"/>
    </ligand>
</feature>
<dbReference type="Proteomes" id="UP000502756">
    <property type="component" value="Chromosome"/>
</dbReference>
<accession>A0A6M5YDK8</accession>
<comment type="similarity">
    <text evidence="1">Belongs to the 4HPPD family.</text>
</comment>
<dbReference type="InterPro" id="IPR004360">
    <property type="entry name" value="Glyas_Fos-R_dOase_dom"/>
</dbReference>
<sequence length="374" mass="42118">MEALDLLEPQLTDDFLPLNGTDYLELYVGNARQAAHYFQTAFGFQPVAHAGLATGLRDRESYVVQQGKIRLVLTSPLHGDSAIGRHLDQHGDGVRVVALWVDNATKAFEETTSRGARAFMEPTREQDEHGYVVRSGIHTYGDTVHVFVERNDYSGPFLPGYEAWNPAYRPTDVGLKYVDHMVGNVGWNEMNKWMQFYQDVMGFQQLVSFDDKDISTEYTALMSKVMSNGNGRVKFPINEPAEGKKKSQIEEYLDFYGGPGVQHIAVATDNIVETVMALRDRGVEFLTVPDTYYDDLASRVGPIDEEIATLRPLGVLVDRDDEGYLLQIFTKPICPRPTLFFEIIQRKGARSFGKGNFKALFEAIEREQALRGTL</sequence>
<keyword evidence="4 5" id="KW-0408">Iron</keyword>
<keyword evidence="2 5" id="KW-0479">Metal-binding</keyword>
<dbReference type="InterPro" id="IPR037523">
    <property type="entry name" value="VOC_core"/>
</dbReference>
<dbReference type="InterPro" id="IPR005956">
    <property type="entry name" value="4OHPhenylPyrv_dOase"/>
</dbReference>
<feature type="binding site" evidence="5">
    <location>
        <position position="342"/>
    </location>
    <ligand>
        <name>Fe cation</name>
        <dbReference type="ChEBI" id="CHEBI:24875"/>
    </ligand>
</feature>
<proteinExistence type="inferred from homology"/>
<dbReference type="EC" id="1.13.11.27" evidence="7"/>
<dbReference type="EMBL" id="CP053435">
    <property type="protein sequence ID" value="QJW91383.1"/>
    <property type="molecule type" value="Genomic_DNA"/>
</dbReference>
<keyword evidence="3" id="KW-0677">Repeat</keyword>
<evidence type="ECO:0000313" key="8">
    <source>
        <dbReference type="Proteomes" id="UP000502756"/>
    </source>
</evidence>
<dbReference type="PANTHER" id="PTHR11959:SF1">
    <property type="entry name" value="4-HYDROXYPHENYLPYRUVATE DIOXYGENASE"/>
    <property type="match status" value="1"/>
</dbReference>
<evidence type="ECO:0000259" key="6">
    <source>
        <dbReference type="PROSITE" id="PS51819"/>
    </source>
</evidence>
<comment type="cofactor">
    <cofactor evidence="5">
        <name>Fe cation</name>
        <dbReference type="ChEBI" id="CHEBI:24875"/>
    </cofactor>
    <text evidence="5">Binds 1 Fe cation per subunit.</text>
</comment>
<feature type="binding site" evidence="5">
    <location>
        <position position="263"/>
    </location>
    <ligand>
        <name>Fe cation</name>
        <dbReference type="ChEBI" id="CHEBI:24875"/>
    </ligand>
</feature>
<dbReference type="AlphaFoldDB" id="A0A6M5YDK8"/>
<dbReference type="Gene3D" id="3.10.180.10">
    <property type="entry name" value="2,3-Dihydroxybiphenyl 1,2-Dioxygenase, domain 1"/>
    <property type="match status" value="2"/>
</dbReference>
<feature type="domain" description="VOC" evidence="6">
    <location>
        <begin position="177"/>
        <end position="331"/>
    </location>
</feature>
<dbReference type="InterPro" id="IPR041735">
    <property type="entry name" value="4OHPhenylPyrv_dOase_C"/>
</dbReference>